<protein>
    <recommendedName>
        <fullName evidence="1">N-acetyltransferase domain-containing protein</fullName>
    </recommendedName>
</protein>
<evidence type="ECO:0000313" key="2">
    <source>
        <dbReference type="EMBL" id="EOI58306.1"/>
    </source>
</evidence>
<accession>R2VKW5</accession>
<evidence type="ECO:0000259" key="1">
    <source>
        <dbReference type="PROSITE" id="PS51186"/>
    </source>
</evidence>
<name>R2VKW5_9ENTE</name>
<dbReference type="AlphaFoldDB" id="R2VKW5"/>
<dbReference type="HOGENOM" id="CLU_013985_13_3_9"/>
<dbReference type="PROSITE" id="PS51186">
    <property type="entry name" value="GNAT"/>
    <property type="match status" value="1"/>
</dbReference>
<dbReference type="InterPro" id="IPR000182">
    <property type="entry name" value="GNAT_dom"/>
</dbReference>
<dbReference type="eggNOG" id="COG0456">
    <property type="taxonomic scope" value="Bacteria"/>
</dbReference>
<dbReference type="EMBL" id="ASWH01000002">
    <property type="protein sequence ID" value="EOW78932.1"/>
    <property type="molecule type" value="Genomic_DNA"/>
</dbReference>
<gene>
    <name evidence="3" type="ORF">I592_03070</name>
    <name evidence="2" type="ORF">UKC_00378</name>
</gene>
<dbReference type="PATRIC" id="fig|1158614.3.peg.375"/>
<reference evidence="2 4" key="1">
    <citation type="submission" date="2013-02" db="EMBL/GenBank/DDBJ databases">
        <title>The Genome Sequence of Enterococcus gilvus ATCC BAA-350.</title>
        <authorList>
            <consortium name="The Broad Institute Genome Sequencing Platform"/>
            <consortium name="The Broad Institute Genome Sequencing Center for Infectious Disease"/>
            <person name="Earl A.M."/>
            <person name="Gilmore M.S."/>
            <person name="Lebreton F."/>
            <person name="Walker B."/>
            <person name="Young S.K."/>
            <person name="Zeng Q."/>
            <person name="Gargeya S."/>
            <person name="Fitzgerald M."/>
            <person name="Haas B."/>
            <person name="Abouelleil A."/>
            <person name="Alvarado L."/>
            <person name="Arachchi H.M."/>
            <person name="Berlin A.M."/>
            <person name="Chapman S.B."/>
            <person name="Dewar J."/>
            <person name="Goldberg J."/>
            <person name="Griggs A."/>
            <person name="Gujja S."/>
            <person name="Hansen M."/>
            <person name="Howarth C."/>
            <person name="Imamovic A."/>
            <person name="Larimer J."/>
            <person name="McCowan C."/>
            <person name="Murphy C."/>
            <person name="Neiman D."/>
            <person name="Pearson M."/>
            <person name="Priest M."/>
            <person name="Roberts A."/>
            <person name="Saif S."/>
            <person name="Shea T."/>
            <person name="Sisk P."/>
            <person name="Sykes S."/>
            <person name="Wortman J."/>
            <person name="Nusbaum C."/>
            <person name="Birren B."/>
        </authorList>
    </citation>
    <scope>NUCLEOTIDE SEQUENCE [LARGE SCALE GENOMIC DNA]</scope>
    <source>
        <strain evidence="2 4">ATCC BAA-350</strain>
    </source>
</reference>
<dbReference type="Proteomes" id="UP000013750">
    <property type="component" value="Unassembled WGS sequence"/>
</dbReference>
<comment type="caution">
    <text evidence="2">The sequence shown here is derived from an EMBL/GenBank/DDBJ whole genome shotgun (WGS) entry which is preliminary data.</text>
</comment>
<evidence type="ECO:0000313" key="4">
    <source>
        <dbReference type="Proteomes" id="UP000013750"/>
    </source>
</evidence>
<evidence type="ECO:0000313" key="3">
    <source>
        <dbReference type="EMBL" id="EOW78932.1"/>
    </source>
</evidence>
<dbReference type="Gene3D" id="3.40.630.30">
    <property type="match status" value="1"/>
</dbReference>
<reference evidence="3 5" key="2">
    <citation type="submission" date="2013-03" db="EMBL/GenBank/DDBJ databases">
        <title>The Genome Sequence of Enterococcus gilvus ATCC BAA-350 (PacBio/Illumina hybrid assembly).</title>
        <authorList>
            <consortium name="The Broad Institute Genomics Platform"/>
            <consortium name="The Broad Institute Genome Sequencing Center for Infectious Disease"/>
            <person name="Earl A."/>
            <person name="Russ C."/>
            <person name="Gilmore M."/>
            <person name="Surin D."/>
            <person name="Walker B."/>
            <person name="Young S."/>
            <person name="Zeng Q."/>
            <person name="Gargeya S."/>
            <person name="Fitzgerald M."/>
            <person name="Haas B."/>
            <person name="Abouelleil A."/>
            <person name="Allen A.W."/>
            <person name="Alvarado L."/>
            <person name="Arachchi H.M."/>
            <person name="Berlin A.M."/>
            <person name="Chapman S.B."/>
            <person name="Gainer-Dewar J."/>
            <person name="Goldberg J."/>
            <person name="Griggs A."/>
            <person name="Gujja S."/>
            <person name="Hansen M."/>
            <person name="Howarth C."/>
            <person name="Imamovic A."/>
            <person name="Ireland A."/>
            <person name="Larimer J."/>
            <person name="McCowan C."/>
            <person name="Murphy C."/>
            <person name="Pearson M."/>
            <person name="Poon T.W."/>
            <person name="Priest M."/>
            <person name="Roberts A."/>
            <person name="Saif S."/>
            <person name="Shea T."/>
            <person name="Sisk P."/>
            <person name="Sykes S."/>
            <person name="Wortman J."/>
            <person name="Nusbaum C."/>
            <person name="Birren B."/>
        </authorList>
    </citation>
    <scope>NUCLEOTIDE SEQUENCE [LARGE SCALE GENOMIC DNA]</scope>
    <source>
        <strain evidence="3 5">ATCC BAA-350</strain>
    </source>
</reference>
<dbReference type="Pfam" id="PF00583">
    <property type="entry name" value="Acetyltransf_1"/>
    <property type="match status" value="1"/>
</dbReference>
<dbReference type="Proteomes" id="UP000014160">
    <property type="component" value="Unassembled WGS sequence"/>
</dbReference>
<organism evidence="2 4">
    <name type="scientific">Enterococcus gilvus ATCC BAA-350</name>
    <dbReference type="NCBI Taxonomy" id="1158614"/>
    <lineage>
        <taxon>Bacteria</taxon>
        <taxon>Bacillati</taxon>
        <taxon>Bacillota</taxon>
        <taxon>Bacilli</taxon>
        <taxon>Lactobacillales</taxon>
        <taxon>Enterococcaceae</taxon>
        <taxon>Enterococcus</taxon>
    </lineage>
</organism>
<dbReference type="SUPFAM" id="SSF55729">
    <property type="entry name" value="Acyl-CoA N-acyltransferases (Nat)"/>
    <property type="match status" value="1"/>
</dbReference>
<evidence type="ECO:0000313" key="5">
    <source>
        <dbReference type="Proteomes" id="UP000014160"/>
    </source>
</evidence>
<keyword evidence="5" id="KW-1185">Reference proteome</keyword>
<dbReference type="InterPro" id="IPR016181">
    <property type="entry name" value="Acyl_CoA_acyltransferase"/>
</dbReference>
<sequence length="165" mass="19383">MDYYFEKALEIDVSDIVQIIEDRIEWMNKEEIHQWNETKYFDVYPQSYFCKLVKQGELFVLRSRSKGTIVGVAALFTEDPRWEKVSKEPSYYVHHLATALNKPGLGKLLLKFIEMKAEKDHRTVRLDCAKDNSFLNTYYSELGYRHVGTCVDGLYTGNLRQKRLG</sequence>
<dbReference type="EMBL" id="AJDQ01000003">
    <property type="protein sequence ID" value="EOI58306.1"/>
    <property type="molecule type" value="Genomic_DNA"/>
</dbReference>
<dbReference type="GO" id="GO:0016747">
    <property type="term" value="F:acyltransferase activity, transferring groups other than amino-acyl groups"/>
    <property type="evidence" value="ECO:0007669"/>
    <property type="project" value="InterPro"/>
</dbReference>
<feature type="domain" description="N-acetyltransferase" evidence="1">
    <location>
        <begin position="3"/>
        <end position="165"/>
    </location>
</feature>
<proteinExistence type="predicted"/>